<dbReference type="RefSeq" id="WP_378258083.1">
    <property type="nucleotide sequence ID" value="NZ_JBHSIT010000006.1"/>
</dbReference>
<comment type="caution">
    <text evidence="7">The sequence shown here is derived from an EMBL/GenBank/DDBJ whole genome shotgun (WGS) entry which is preliminary data.</text>
</comment>
<dbReference type="PANTHER" id="PTHR30055:SF234">
    <property type="entry name" value="HTH-TYPE TRANSCRIPTIONAL REGULATOR BETI"/>
    <property type="match status" value="1"/>
</dbReference>
<accession>A0ABV9U0U6</accession>
<name>A0ABV9U0U6_9ACTN</name>
<dbReference type="InterPro" id="IPR009057">
    <property type="entry name" value="Homeodomain-like_sf"/>
</dbReference>
<evidence type="ECO:0000313" key="8">
    <source>
        <dbReference type="Proteomes" id="UP001595872"/>
    </source>
</evidence>
<evidence type="ECO:0000259" key="6">
    <source>
        <dbReference type="PROSITE" id="PS50977"/>
    </source>
</evidence>
<dbReference type="InterPro" id="IPR050109">
    <property type="entry name" value="HTH-type_TetR-like_transc_reg"/>
</dbReference>
<dbReference type="Proteomes" id="UP001595872">
    <property type="component" value="Unassembled WGS sequence"/>
</dbReference>
<sequence>MGVIMGGRRGDTREQIRRVALELFAEQGYEKTSLREIAERLGVTKAALYYHFKTKEDIISSLFDEFGEKVDELLEWASFEPMTRERRVEILDRYADLLRGPAGDLMRFMSQNQQEIRDLKPGEDARQRFRRLARVLADDRDPVIDQLRARLSIMSLHMSVFLTGDMKIADEERHEAALEIAMDLIGGRPSRDDDGQNAPHDASQNAPHDAPQGDGQDASQGDGQDASQSASLREKSAS</sequence>
<keyword evidence="2 4" id="KW-0238">DNA-binding</keyword>
<evidence type="ECO:0000256" key="4">
    <source>
        <dbReference type="PROSITE-ProRule" id="PRU00335"/>
    </source>
</evidence>
<feature type="region of interest" description="Disordered" evidence="5">
    <location>
        <begin position="186"/>
        <end position="238"/>
    </location>
</feature>
<keyword evidence="3" id="KW-0804">Transcription</keyword>
<feature type="domain" description="HTH tetR-type" evidence="6">
    <location>
        <begin position="10"/>
        <end position="70"/>
    </location>
</feature>
<dbReference type="Pfam" id="PF00440">
    <property type="entry name" value="TetR_N"/>
    <property type="match status" value="1"/>
</dbReference>
<dbReference type="PANTHER" id="PTHR30055">
    <property type="entry name" value="HTH-TYPE TRANSCRIPTIONAL REGULATOR RUTR"/>
    <property type="match status" value="1"/>
</dbReference>
<evidence type="ECO:0000256" key="1">
    <source>
        <dbReference type="ARBA" id="ARBA00023015"/>
    </source>
</evidence>
<dbReference type="EMBL" id="JBHSIT010000006">
    <property type="protein sequence ID" value="MFC4910068.1"/>
    <property type="molecule type" value="Genomic_DNA"/>
</dbReference>
<evidence type="ECO:0000256" key="3">
    <source>
        <dbReference type="ARBA" id="ARBA00023163"/>
    </source>
</evidence>
<proteinExistence type="predicted"/>
<dbReference type="InterPro" id="IPR023772">
    <property type="entry name" value="DNA-bd_HTH_TetR-type_CS"/>
</dbReference>
<dbReference type="Gene3D" id="1.10.357.10">
    <property type="entry name" value="Tetracycline Repressor, domain 2"/>
    <property type="match status" value="1"/>
</dbReference>
<keyword evidence="8" id="KW-1185">Reference proteome</keyword>
<reference evidence="8" key="1">
    <citation type="journal article" date="2019" name="Int. J. Syst. Evol. Microbiol.">
        <title>The Global Catalogue of Microorganisms (GCM) 10K type strain sequencing project: providing services to taxonomists for standard genome sequencing and annotation.</title>
        <authorList>
            <consortium name="The Broad Institute Genomics Platform"/>
            <consortium name="The Broad Institute Genome Sequencing Center for Infectious Disease"/>
            <person name="Wu L."/>
            <person name="Ma J."/>
        </authorList>
    </citation>
    <scope>NUCLEOTIDE SEQUENCE [LARGE SCALE GENOMIC DNA]</scope>
    <source>
        <strain evidence="8">KLKA75</strain>
    </source>
</reference>
<dbReference type="PROSITE" id="PS01081">
    <property type="entry name" value="HTH_TETR_1"/>
    <property type="match status" value="1"/>
</dbReference>
<dbReference type="PRINTS" id="PR00455">
    <property type="entry name" value="HTHTETR"/>
</dbReference>
<feature type="compositionally biased region" description="Low complexity" evidence="5">
    <location>
        <begin position="209"/>
        <end position="231"/>
    </location>
</feature>
<organism evidence="7 8">
    <name type="scientific">Actinomadura gamaensis</name>
    <dbReference type="NCBI Taxonomy" id="1763541"/>
    <lineage>
        <taxon>Bacteria</taxon>
        <taxon>Bacillati</taxon>
        <taxon>Actinomycetota</taxon>
        <taxon>Actinomycetes</taxon>
        <taxon>Streptosporangiales</taxon>
        <taxon>Thermomonosporaceae</taxon>
        <taxon>Actinomadura</taxon>
    </lineage>
</organism>
<protein>
    <submittedName>
        <fullName evidence="7">TetR family transcriptional regulator</fullName>
    </submittedName>
</protein>
<keyword evidence="1" id="KW-0805">Transcription regulation</keyword>
<dbReference type="PROSITE" id="PS50977">
    <property type="entry name" value="HTH_TETR_2"/>
    <property type="match status" value="1"/>
</dbReference>
<evidence type="ECO:0000256" key="5">
    <source>
        <dbReference type="SAM" id="MobiDB-lite"/>
    </source>
</evidence>
<dbReference type="SUPFAM" id="SSF46689">
    <property type="entry name" value="Homeodomain-like"/>
    <property type="match status" value="1"/>
</dbReference>
<feature type="DNA-binding region" description="H-T-H motif" evidence="4">
    <location>
        <begin position="33"/>
        <end position="52"/>
    </location>
</feature>
<dbReference type="InterPro" id="IPR001647">
    <property type="entry name" value="HTH_TetR"/>
</dbReference>
<evidence type="ECO:0000256" key="2">
    <source>
        <dbReference type="ARBA" id="ARBA00023125"/>
    </source>
</evidence>
<gene>
    <name evidence="7" type="ORF">ACFPCY_22300</name>
</gene>
<evidence type="ECO:0000313" key="7">
    <source>
        <dbReference type="EMBL" id="MFC4910068.1"/>
    </source>
</evidence>